<reference evidence="12 13" key="2">
    <citation type="journal article" date="2023" name="Mol. Biol. Evol.">
        <title>Genomics of Secondarily Temperate Adaptation in the Only Non-Antarctic Icefish.</title>
        <authorList>
            <person name="Rivera-Colon A.G."/>
            <person name="Rayamajhi N."/>
            <person name="Minhas B.F."/>
            <person name="Madrigal G."/>
            <person name="Bilyk K.T."/>
            <person name="Yoon V."/>
            <person name="Hune M."/>
            <person name="Gregory S."/>
            <person name="Cheng C.H.C."/>
            <person name="Catchen J.M."/>
        </authorList>
    </citation>
    <scope>NUCLEOTIDE SEQUENCE [LARGE SCALE GENOMIC DNA]</scope>
    <source>
        <strain evidence="12">JMC-PN-2008</strain>
    </source>
</reference>
<dbReference type="AlphaFoldDB" id="A0AAN7Y1I0"/>
<accession>A0AAN7Y1I0</accession>
<dbReference type="PROSITE" id="PS50026">
    <property type="entry name" value="EGF_3"/>
    <property type="match status" value="1"/>
</dbReference>
<dbReference type="Proteomes" id="UP001346869">
    <property type="component" value="Unassembled WGS sequence"/>
</dbReference>
<evidence type="ECO:0000256" key="8">
    <source>
        <dbReference type="ARBA" id="ARBA00023180"/>
    </source>
</evidence>
<dbReference type="GO" id="GO:0007173">
    <property type="term" value="P:epidermal growth factor receptor signaling pathway"/>
    <property type="evidence" value="ECO:0007669"/>
    <property type="project" value="TreeGrafter"/>
</dbReference>
<reference evidence="12 13" key="1">
    <citation type="journal article" date="2023" name="Genes (Basel)">
        <title>Chromosome-Level Genome Assembly and Circadian Gene Repertoire of the Patagonia Blennie Eleginops maclovinus-The Closest Ancestral Proxy of Antarctic Cryonotothenioids.</title>
        <authorList>
            <person name="Cheng C.C."/>
            <person name="Rivera-Colon A.G."/>
            <person name="Minhas B.F."/>
            <person name="Wilson L."/>
            <person name="Rayamajhi N."/>
            <person name="Vargas-Chacoff L."/>
            <person name="Catchen J.M."/>
        </authorList>
    </citation>
    <scope>NUCLEOTIDE SEQUENCE [LARGE SCALE GENOMIC DNA]</scope>
    <source>
        <strain evidence="12">JMC-PN-2008</strain>
    </source>
</reference>
<dbReference type="Gene3D" id="2.10.25.10">
    <property type="entry name" value="Laminin"/>
    <property type="match status" value="1"/>
</dbReference>
<keyword evidence="13" id="KW-1185">Reference proteome</keyword>
<feature type="transmembrane region" description="Helical" evidence="10">
    <location>
        <begin position="121"/>
        <end position="143"/>
    </location>
</feature>
<dbReference type="PANTHER" id="PTHR10740">
    <property type="entry name" value="TRANSFORMING GROWTH FACTOR ALPHA"/>
    <property type="match status" value="1"/>
</dbReference>
<keyword evidence="5" id="KW-0339">Growth factor</keyword>
<dbReference type="GO" id="GO:0005154">
    <property type="term" value="F:epidermal growth factor receptor binding"/>
    <property type="evidence" value="ECO:0007669"/>
    <property type="project" value="TreeGrafter"/>
</dbReference>
<keyword evidence="6 10" id="KW-0472">Membrane</keyword>
<evidence type="ECO:0000256" key="3">
    <source>
        <dbReference type="ARBA" id="ARBA00022692"/>
    </source>
</evidence>
<comment type="caution">
    <text evidence="12">The sequence shown here is derived from an EMBL/GenBank/DDBJ whole genome shotgun (WGS) entry which is preliminary data.</text>
</comment>
<evidence type="ECO:0000256" key="6">
    <source>
        <dbReference type="ARBA" id="ARBA00023136"/>
    </source>
</evidence>
<feature type="disulfide bond" evidence="9">
    <location>
        <begin position="96"/>
        <end position="105"/>
    </location>
</feature>
<evidence type="ECO:0000256" key="4">
    <source>
        <dbReference type="ARBA" id="ARBA00022989"/>
    </source>
</evidence>
<dbReference type="EMBL" id="JAUZQC010000005">
    <property type="protein sequence ID" value="KAK5870894.1"/>
    <property type="molecule type" value="Genomic_DNA"/>
</dbReference>
<keyword evidence="7 9" id="KW-1015">Disulfide bond</keyword>
<dbReference type="InterPro" id="IPR000742">
    <property type="entry name" value="EGF"/>
</dbReference>
<dbReference type="GO" id="GO:0045840">
    <property type="term" value="P:positive regulation of mitotic nuclear division"/>
    <property type="evidence" value="ECO:0007669"/>
    <property type="project" value="TreeGrafter"/>
</dbReference>
<evidence type="ECO:0000313" key="13">
    <source>
        <dbReference type="Proteomes" id="UP001346869"/>
    </source>
</evidence>
<organism evidence="12 13">
    <name type="scientific">Eleginops maclovinus</name>
    <name type="common">Patagonian blennie</name>
    <name type="synonym">Eleginus maclovinus</name>
    <dbReference type="NCBI Taxonomy" id="56733"/>
    <lineage>
        <taxon>Eukaryota</taxon>
        <taxon>Metazoa</taxon>
        <taxon>Chordata</taxon>
        <taxon>Craniata</taxon>
        <taxon>Vertebrata</taxon>
        <taxon>Euteleostomi</taxon>
        <taxon>Actinopterygii</taxon>
        <taxon>Neopterygii</taxon>
        <taxon>Teleostei</taxon>
        <taxon>Neoteleostei</taxon>
        <taxon>Acanthomorphata</taxon>
        <taxon>Eupercaria</taxon>
        <taxon>Perciformes</taxon>
        <taxon>Notothenioidei</taxon>
        <taxon>Eleginopidae</taxon>
        <taxon>Eleginops</taxon>
    </lineage>
</organism>
<dbReference type="GO" id="GO:0016020">
    <property type="term" value="C:membrane"/>
    <property type="evidence" value="ECO:0007669"/>
    <property type="project" value="UniProtKB-SubCell"/>
</dbReference>
<name>A0AAN7Y1I0_ELEMC</name>
<dbReference type="GO" id="GO:0005615">
    <property type="term" value="C:extracellular space"/>
    <property type="evidence" value="ECO:0007669"/>
    <property type="project" value="TreeGrafter"/>
</dbReference>
<gene>
    <name evidence="12" type="ORF">PBY51_003802</name>
</gene>
<feature type="domain" description="EGF-like" evidence="11">
    <location>
        <begin position="65"/>
        <end position="106"/>
    </location>
</feature>
<keyword evidence="8" id="KW-0325">Glycoprotein</keyword>
<dbReference type="PANTHER" id="PTHR10740:SF10">
    <property type="entry name" value="EPIGEN"/>
    <property type="match status" value="1"/>
</dbReference>
<keyword evidence="4 10" id="KW-1133">Transmembrane helix</keyword>
<feature type="disulfide bond" evidence="9">
    <location>
        <begin position="77"/>
        <end position="94"/>
    </location>
</feature>
<evidence type="ECO:0000256" key="7">
    <source>
        <dbReference type="ARBA" id="ARBA00023157"/>
    </source>
</evidence>
<keyword evidence="2 9" id="KW-0245">EGF-like domain</keyword>
<evidence type="ECO:0000313" key="12">
    <source>
        <dbReference type="EMBL" id="KAK5870894.1"/>
    </source>
</evidence>
<evidence type="ECO:0000259" key="11">
    <source>
        <dbReference type="PROSITE" id="PS50026"/>
    </source>
</evidence>
<keyword evidence="3 10" id="KW-0812">Transmembrane</keyword>
<comment type="caution">
    <text evidence="9">Lacks conserved residue(s) required for the propagation of feature annotation.</text>
</comment>
<evidence type="ECO:0000256" key="5">
    <source>
        <dbReference type="ARBA" id="ARBA00023030"/>
    </source>
</evidence>
<evidence type="ECO:0000256" key="1">
    <source>
        <dbReference type="ARBA" id="ARBA00004479"/>
    </source>
</evidence>
<evidence type="ECO:0000256" key="2">
    <source>
        <dbReference type="ARBA" id="ARBA00022536"/>
    </source>
</evidence>
<dbReference type="GO" id="GO:0008284">
    <property type="term" value="P:positive regulation of cell population proliferation"/>
    <property type="evidence" value="ECO:0007669"/>
    <property type="project" value="TreeGrafter"/>
</dbReference>
<comment type="subcellular location">
    <subcellularLocation>
        <location evidence="1">Membrane</location>
        <topology evidence="1">Single-pass type I membrane protein</topology>
    </subcellularLocation>
</comment>
<dbReference type="SUPFAM" id="SSF57196">
    <property type="entry name" value="EGF/Laminin"/>
    <property type="match status" value="1"/>
</dbReference>
<dbReference type="PROSITE" id="PS00022">
    <property type="entry name" value="EGF_1"/>
    <property type="match status" value="1"/>
</dbReference>
<sequence length="163" mass="17879">MVTQRQKYLENALLSAVAVLLLTTAGRCEMLTVTVQTTATTAPLSSSPTTQLTNSSMDKTPVSHSYRPCKSKDENFCANGGKCMLPQDSDEPSCICKFSYVGKRCHFIMEHNRALPELEQLIAITFGVAMLILVLTIIIYCFAYKRCMKSAPLIKSAPSDSSV</sequence>
<proteinExistence type="predicted"/>
<protein>
    <recommendedName>
        <fullName evidence="11">EGF-like domain-containing protein</fullName>
    </recommendedName>
</protein>
<evidence type="ECO:0000256" key="9">
    <source>
        <dbReference type="PROSITE-ProRule" id="PRU00076"/>
    </source>
</evidence>
<evidence type="ECO:0000256" key="10">
    <source>
        <dbReference type="SAM" id="Phobius"/>
    </source>
</evidence>
<dbReference type="GO" id="GO:0008083">
    <property type="term" value="F:growth factor activity"/>
    <property type="evidence" value="ECO:0007669"/>
    <property type="project" value="UniProtKB-KW"/>
</dbReference>